<dbReference type="Proteomes" id="UP000559626">
    <property type="component" value="Unassembled WGS sequence"/>
</dbReference>
<evidence type="ECO:0000313" key="1">
    <source>
        <dbReference type="EMBL" id="NML67858.1"/>
    </source>
</evidence>
<dbReference type="Pfam" id="PF09952">
    <property type="entry name" value="AbiEi_2"/>
    <property type="match status" value="1"/>
</dbReference>
<reference evidence="1 2" key="1">
    <citation type="submission" date="2020-04" db="EMBL/GenBank/DDBJ databases">
        <title>Hymenobacter polaris sp. nov., isolated from Arctic soil.</title>
        <authorList>
            <person name="Dahal R.H."/>
        </authorList>
    </citation>
    <scope>NUCLEOTIDE SEQUENCE [LARGE SCALE GENOMIC DNA]</scope>
    <source>
        <strain evidence="1 2">RP-2-7</strain>
    </source>
</reference>
<gene>
    <name evidence="1" type="ORF">HHL22_21870</name>
</gene>
<dbReference type="EMBL" id="JABBGH010000004">
    <property type="protein sequence ID" value="NML67858.1"/>
    <property type="molecule type" value="Genomic_DNA"/>
</dbReference>
<dbReference type="AlphaFoldDB" id="A0A7Y0FPC1"/>
<sequence length="311" mass="34248">MQLLPADGSLPARLRLGPHAEFSLLAQPGWRGATAGLRELAPHEVLVAPYVSEAMGTRLRAQGTCYLDRAGNAWLTEGTHLTTVLVQGRAKPREVRAAGSLLLGKMGLHLLPHLLTEPQLVRESYRTIAARVGLPIATIGWLLVSLQAQRYLVPETPRRLVELAELRHRWVAAYGETVRPKLVAGQYRWLEPTLKLGRHGWQQVPLPAGRHWGGEPAAHLLAAHLLLDGYLLPQDFTLYSSATRGELMRTMRLVPDPNGVVQVLVTPAGTQPPAPRPDCVFPLLVYADLLLSGDPRNREVARMLAAEYLPK</sequence>
<dbReference type="InterPro" id="IPR019238">
    <property type="entry name" value="AbiEi_2"/>
</dbReference>
<dbReference type="RefSeq" id="WP_169533566.1">
    <property type="nucleotide sequence ID" value="NZ_JABBGH010000004.1"/>
</dbReference>
<protein>
    <submittedName>
        <fullName evidence="1">Uncharacterized protein</fullName>
    </submittedName>
</protein>
<comment type="caution">
    <text evidence="1">The sequence shown here is derived from an EMBL/GenBank/DDBJ whole genome shotgun (WGS) entry which is preliminary data.</text>
</comment>
<evidence type="ECO:0000313" key="2">
    <source>
        <dbReference type="Proteomes" id="UP000559626"/>
    </source>
</evidence>
<name>A0A7Y0FPC1_9BACT</name>
<proteinExistence type="predicted"/>
<keyword evidence="2" id="KW-1185">Reference proteome</keyword>
<accession>A0A7Y0FPC1</accession>
<organism evidence="1 2">
    <name type="scientific">Hymenobacter polaris</name>
    <dbReference type="NCBI Taxonomy" id="2682546"/>
    <lineage>
        <taxon>Bacteria</taxon>
        <taxon>Pseudomonadati</taxon>
        <taxon>Bacteroidota</taxon>
        <taxon>Cytophagia</taxon>
        <taxon>Cytophagales</taxon>
        <taxon>Hymenobacteraceae</taxon>
        <taxon>Hymenobacter</taxon>
    </lineage>
</organism>